<dbReference type="Proteomes" id="UP000518752">
    <property type="component" value="Unassembled WGS sequence"/>
</dbReference>
<feature type="transmembrane region" description="Helical" evidence="1">
    <location>
        <begin position="83"/>
        <end position="105"/>
    </location>
</feature>
<keyword evidence="1" id="KW-0812">Transmembrane</keyword>
<protein>
    <recommendedName>
        <fullName evidence="2">DUF6533 domain-containing protein</fullName>
    </recommendedName>
</protein>
<feature type="transmembrane region" description="Helical" evidence="1">
    <location>
        <begin position="43"/>
        <end position="62"/>
    </location>
</feature>
<feature type="transmembrane region" description="Helical" evidence="1">
    <location>
        <begin position="12"/>
        <end position="28"/>
    </location>
</feature>
<gene>
    <name evidence="3" type="ORF">D9757_000627</name>
</gene>
<evidence type="ECO:0000313" key="3">
    <source>
        <dbReference type="EMBL" id="KAF5393261.1"/>
    </source>
</evidence>
<name>A0A8H5MGU4_9AGAR</name>
<dbReference type="Pfam" id="PF20151">
    <property type="entry name" value="DUF6533"/>
    <property type="match status" value="1"/>
</dbReference>
<keyword evidence="1" id="KW-1133">Transmembrane helix</keyword>
<accession>A0A8H5MGU4</accession>
<evidence type="ECO:0000313" key="4">
    <source>
        <dbReference type="Proteomes" id="UP000518752"/>
    </source>
</evidence>
<comment type="caution">
    <text evidence="3">The sequence shown here is derived from an EMBL/GenBank/DDBJ whole genome shotgun (WGS) entry which is preliminary data.</text>
</comment>
<sequence length="112" mass="12589">MPERLIRDLEAASGAALFFLAWDILITMDDEVELIWSKPWTSWIKWAFLIARYFSLGLSLAGRSVELLTTYSTTSLHTKALRVWFGLQGLPAFTIIAGAEMIMMARGAFTSL</sequence>
<evidence type="ECO:0000256" key="1">
    <source>
        <dbReference type="SAM" id="Phobius"/>
    </source>
</evidence>
<dbReference type="OrthoDB" id="3066463at2759"/>
<organism evidence="3 4">
    <name type="scientific">Collybiopsis confluens</name>
    <dbReference type="NCBI Taxonomy" id="2823264"/>
    <lineage>
        <taxon>Eukaryota</taxon>
        <taxon>Fungi</taxon>
        <taxon>Dikarya</taxon>
        <taxon>Basidiomycota</taxon>
        <taxon>Agaricomycotina</taxon>
        <taxon>Agaricomycetes</taxon>
        <taxon>Agaricomycetidae</taxon>
        <taxon>Agaricales</taxon>
        <taxon>Marasmiineae</taxon>
        <taxon>Omphalotaceae</taxon>
        <taxon>Collybiopsis</taxon>
    </lineage>
</organism>
<evidence type="ECO:0000259" key="2">
    <source>
        <dbReference type="Pfam" id="PF20151"/>
    </source>
</evidence>
<keyword evidence="1" id="KW-0472">Membrane</keyword>
<dbReference type="EMBL" id="JAACJN010000002">
    <property type="protein sequence ID" value="KAF5393261.1"/>
    <property type="molecule type" value="Genomic_DNA"/>
</dbReference>
<dbReference type="AlphaFoldDB" id="A0A8H5MGU4"/>
<keyword evidence="4" id="KW-1185">Reference proteome</keyword>
<feature type="domain" description="DUF6533" evidence="2">
    <location>
        <begin position="15"/>
        <end position="56"/>
    </location>
</feature>
<proteinExistence type="predicted"/>
<reference evidence="3 4" key="1">
    <citation type="journal article" date="2020" name="ISME J.">
        <title>Uncovering the hidden diversity of litter-decomposition mechanisms in mushroom-forming fungi.</title>
        <authorList>
            <person name="Floudas D."/>
            <person name="Bentzer J."/>
            <person name="Ahren D."/>
            <person name="Johansson T."/>
            <person name="Persson P."/>
            <person name="Tunlid A."/>
        </authorList>
    </citation>
    <scope>NUCLEOTIDE SEQUENCE [LARGE SCALE GENOMIC DNA]</scope>
    <source>
        <strain evidence="3 4">CBS 406.79</strain>
    </source>
</reference>
<dbReference type="InterPro" id="IPR045340">
    <property type="entry name" value="DUF6533"/>
</dbReference>